<feature type="domain" description="Secretion system C-terminal sorting" evidence="12">
    <location>
        <begin position="645"/>
        <end position="713"/>
    </location>
</feature>
<keyword evidence="14" id="KW-1185">Reference proteome</keyword>
<evidence type="ECO:0000313" key="13">
    <source>
        <dbReference type="EMBL" id="MET3733023.1"/>
    </source>
</evidence>
<keyword evidence="4 8" id="KW-0732">Signal</keyword>
<dbReference type="EMBL" id="JBEPMO010000027">
    <property type="protein sequence ID" value="MET3733023.1"/>
    <property type="molecule type" value="Genomic_DNA"/>
</dbReference>
<dbReference type="Pfam" id="PF02868">
    <property type="entry name" value="Peptidase_M4_C"/>
    <property type="match status" value="1"/>
</dbReference>
<dbReference type="InterPro" id="IPR013856">
    <property type="entry name" value="Peptidase_M4_domain"/>
</dbReference>
<evidence type="ECO:0000256" key="1">
    <source>
        <dbReference type="ARBA" id="ARBA00009388"/>
    </source>
</evidence>
<dbReference type="InterPro" id="IPR011096">
    <property type="entry name" value="FTP_domain"/>
</dbReference>
<dbReference type="RefSeq" id="WP_354510787.1">
    <property type="nucleotide sequence ID" value="NZ_JBEPMO010000027.1"/>
</dbReference>
<dbReference type="Proteomes" id="UP001549146">
    <property type="component" value="Unassembled WGS sequence"/>
</dbReference>
<dbReference type="PANTHER" id="PTHR33794">
    <property type="entry name" value="BACILLOLYSIN"/>
    <property type="match status" value="1"/>
</dbReference>
<organism evidence="13 14">
    <name type="scientific">Moheibacter stercoris</name>
    <dbReference type="NCBI Taxonomy" id="1628251"/>
    <lineage>
        <taxon>Bacteria</taxon>
        <taxon>Pseudomonadati</taxon>
        <taxon>Bacteroidota</taxon>
        <taxon>Flavobacteriia</taxon>
        <taxon>Flavobacteriales</taxon>
        <taxon>Weeksellaceae</taxon>
        <taxon>Moheibacter</taxon>
    </lineage>
</organism>
<dbReference type="CDD" id="cd09597">
    <property type="entry name" value="M4_TLP"/>
    <property type="match status" value="1"/>
</dbReference>
<accession>A0ABV2LZS5</accession>
<name>A0ABV2LZS5_9FLAO</name>
<dbReference type="Gene3D" id="1.10.390.10">
    <property type="entry name" value="Neutral Protease Domain 2"/>
    <property type="match status" value="1"/>
</dbReference>
<reference evidence="13 14" key="1">
    <citation type="submission" date="2024-06" db="EMBL/GenBank/DDBJ databases">
        <title>Genomic Encyclopedia of Type Strains, Phase IV (KMG-IV): sequencing the most valuable type-strain genomes for metagenomic binning, comparative biology and taxonomic classification.</title>
        <authorList>
            <person name="Goeker M."/>
        </authorList>
    </citation>
    <scope>NUCLEOTIDE SEQUENCE [LARGE SCALE GENOMIC DNA]</scope>
    <source>
        <strain evidence="13 14">DSM 29388</strain>
    </source>
</reference>
<evidence type="ECO:0000313" key="14">
    <source>
        <dbReference type="Proteomes" id="UP001549146"/>
    </source>
</evidence>
<proteinExistence type="inferred from homology"/>
<dbReference type="InterPro" id="IPR026444">
    <property type="entry name" value="Secre_tail"/>
</dbReference>
<keyword evidence="5" id="KW-0378">Hydrolase</keyword>
<dbReference type="InterPro" id="IPR050728">
    <property type="entry name" value="Zinc_Metalloprotease_M4"/>
</dbReference>
<dbReference type="Pfam" id="PF01447">
    <property type="entry name" value="Peptidase_M4"/>
    <property type="match status" value="1"/>
</dbReference>
<feature type="domain" description="Peptidase M4 C-terminal" evidence="10">
    <location>
        <begin position="449"/>
        <end position="622"/>
    </location>
</feature>
<dbReference type="PANTHER" id="PTHR33794:SF1">
    <property type="entry name" value="BACILLOLYSIN"/>
    <property type="match status" value="1"/>
</dbReference>
<feature type="chain" id="PRO_5047418725" evidence="8">
    <location>
        <begin position="20"/>
        <end position="715"/>
    </location>
</feature>
<evidence type="ECO:0000256" key="3">
    <source>
        <dbReference type="ARBA" id="ARBA00022723"/>
    </source>
</evidence>
<keyword evidence="3" id="KW-0479">Metal-binding</keyword>
<dbReference type="SUPFAM" id="SSF55486">
    <property type="entry name" value="Metalloproteases ('zincins'), catalytic domain"/>
    <property type="match status" value="1"/>
</dbReference>
<dbReference type="InterPro" id="IPR027268">
    <property type="entry name" value="Peptidase_M4/M1_CTD_sf"/>
</dbReference>
<evidence type="ECO:0000259" key="10">
    <source>
        <dbReference type="Pfam" id="PF02868"/>
    </source>
</evidence>
<evidence type="ECO:0000259" key="9">
    <source>
        <dbReference type="Pfam" id="PF01447"/>
    </source>
</evidence>
<dbReference type="InterPro" id="IPR001570">
    <property type="entry name" value="Peptidase_M4_C_domain"/>
</dbReference>
<evidence type="ECO:0000256" key="2">
    <source>
        <dbReference type="ARBA" id="ARBA00022670"/>
    </source>
</evidence>
<dbReference type="NCBIfam" id="TIGR04183">
    <property type="entry name" value="Por_Secre_tail"/>
    <property type="match status" value="1"/>
</dbReference>
<keyword evidence="7 13" id="KW-0482">Metalloprotease</keyword>
<protein>
    <submittedName>
        <fullName evidence="13">Zn-dependent metalloprotease</fullName>
    </submittedName>
</protein>
<evidence type="ECO:0000259" key="11">
    <source>
        <dbReference type="Pfam" id="PF07504"/>
    </source>
</evidence>
<evidence type="ECO:0000259" key="12">
    <source>
        <dbReference type="Pfam" id="PF18962"/>
    </source>
</evidence>
<evidence type="ECO:0000256" key="4">
    <source>
        <dbReference type="ARBA" id="ARBA00022729"/>
    </source>
</evidence>
<gene>
    <name evidence="13" type="ORF">ABID46_002615</name>
</gene>
<evidence type="ECO:0000256" key="5">
    <source>
        <dbReference type="ARBA" id="ARBA00022801"/>
    </source>
</evidence>
<keyword evidence="6" id="KW-0862">Zinc</keyword>
<evidence type="ECO:0000256" key="7">
    <source>
        <dbReference type="ARBA" id="ARBA00023049"/>
    </source>
</evidence>
<feature type="domain" description="Peptidase M4" evidence="9">
    <location>
        <begin position="265"/>
        <end position="442"/>
    </location>
</feature>
<sequence length="715" mass="79076">MRKQLFTMAFLAVTGLAFSQNYLKSTNIQTQSLDKNGNISFVSFNEKSLINTSEAEAVLKEALKLDASNQLVAVKTKTDKKGGVHTFYKQYFKGVEVFGNSFVVHAHNGRITSINGTYNNINLTQLPANLPSDQQALQAGLSKLEAGYVTKISELPAVWRTKLSSNLPNQEVRGSLTILPKSLTGATDRYAYSYALVNYLTGAFDKVYVDALDGTILRKEAIVKFLDTKEKTPSVLSKEQYDYFNQFVWNKQSTSTFLLNPEVEGTGETHYSGVQAIETKQTDEGYVLEDDTRFVRTKNFQNGEYLLLALELAFGGNIDDAEASMTVSFVDNDNNWTSEEHSANKDTGALDAHWAFSQSYDYFKQEFDRDGYDNDNSLVRSYVHITFFFSPSNAAWLDLGQFGEEGGVMLVGDGDYNWDTETGSYDIFSTLDVMSHEFAHGVNRAGGALIYEKEHGALDEGFADMWGAAIEAKMAPDKDKWTIGEELVINEPKGVRSFRNPKLFNQPNTYNGQYYIATEGCTPSSDNDNCGVHTNSGVPNYWFYLISDGGEGTNDNDYTYSVTGMGIDKAAKLIYAVQENYVQSLSTFADVMNFSITEAGVQYGENSAEVNTVKAAWCAVGVAAEDSEVCTNLAVNDITGSELSIYPNPVTDILNITTKKNTQNLTYTINNVAGQMIQKGSVTNNKINVNILPKGVYVLTLKGSDVNQTIKFIKK</sequence>
<dbReference type="Pfam" id="PF18962">
    <property type="entry name" value="Por_Secre_tail"/>
    <property type="match status" value="1"/>
</dbReference>
<comment type="similarity">
    <text evidence="1">Belongs to the peptidase M4 family.</text>
</comment>
<dbReference type="PRINTS" id="PR00730">
    <property type="entry name" value="THERMOLYSIN"/>
</dbReference>
<feature type="signal peptide" evidence="8">
    <location>
        <begin position="1"/>
        <end position="19"/>
    </location>
</feature>
<dbReference type="Gene3D" id="3.10.170.10">
    <property type="match status" value="1"/>
</dbReference>
<dbReference type="InterPro" id="IPR023612">
    <property type="entry name" value="Peptidase_M4"/>
</dbReference>
<evidence type="ECO:0000256" key="8">
    <source>
        <dbReference type="SAM" id="SignalP"/>
    </source>
</evidence>
<dbReference type="Pfam" id="PF07504">
    <property type="entry name" value="FTP"/>
    <property type="match status" value="1"/>
</dbReference>
<evidence type="ECO:0000256" key="6">
    <source>
        <dbReference type="ARBA" id="ARBA00022833"/>
    </source>
</evidence>
<dbReference type="GO" id="GO:0008237">
    <property type="term" value="F:metallopeptidase activity"/>
    <property type="evidence" value="ECO:0007669"/>
    <property type="project" value="UniProtKB-KW"/>
</dbReference>
<comment type="caution">
    <text evidence="13">The sequence shown here is derived from an EMBL/GenBank/DDBJ whole genome shotgun (WGS) entry which is preliminary data.</text>
</comment>
<keyword evidence="2" id="KW-0645">Protease</keyword>
<feature type="domain" description="FTP" evidence="11">
    <location>
        <begin position="70"/>
        <end position="118"/>
    </location>
</feature>
<dbReference type="Gene3D" id="3.10.450.490">
    <property type="match status" value="1"/>
</dbReference>